<evidence type="ECO:0000256" key="8">
    <source>
        <dbReference type="ARBA" id="ARBA00023136"/>
    </source>
</evidence>
<feature type="transmembrane region" description="Helical" evidence="9">
    <location>
        <begin position="403"/>
        <end position="423"/>
    </location>
</feature>
<accession>A0A6M0SJP2</accession>
<evidence type="ECO:0000259" key="10">
    <source>
        <dbReference type="PROSITE" id="PS50893"/>
    </source>
</evidence>
<dbReference type="Proteomes" id="UP000472355">
    <property type="component" value="Unassembled WGS sequence"/>
</dbReference>
<dbReference type="CDD" id="cd18548">
    <property type="entry name" value="ABC_6TM_Tm287_like"/>
    <property type="match status" value="1"/>
</dbReference>
<proteinExistence type="predicted"/>
<dbReference type="InterPro" id="IPR039421">
    <property type="entry name" value="Type_1_exporter"/>
</dbReference>
<dbReference type="InterPro" id="IPR003593">
    <property type="entry name" value="AAA+_ATPase"/>
</dbReference>
<keyword evidence="2" id="KW-0813">Transport</keyword>
<keyword evidence="7 9" id="KW-1133">Transmembrane helix</keyword>
<evidence type="ECO:0000256" key="3">
    <source>
        <dbReference type="ARBA" id="ARBA00022475"/>
    </source>
</evidence>
<dbReference type="PROSITE" id="PS50893">
    <property type="entry name" value="ABC_TRANSPORTER_2"/>
    <property type="match status" value="1"/>
</dbReference>
<feature type="transmembrane region" description="Helical" evidence="9">
    <location>
        <begin position="443"/>
        <end position="461"/>
    </location>
</feature>
<dbReference type="SMART" id="SM00382">
    <property type="entry name" value="AAA"/>
    <property type="match status" value="1"/>
</dbReference>
<feature type="domain" description="ABC transporter" evidence="10">
    <location>
        <begin position="498"/>
        <end position="733"/>
    </location>
</feature>
<dbReference type="GO" id="GO:0016887">
    <property type="term" value="F:ATP hydrolysis activity"/>
    <property type="evidence" value="ECO:0007669"/>
    <property type="project" value="InterPro"/>
</dbReference>
<evidence type="ECO:0000256" key="1">
    <source>
        <dbReference type="ARBA" id="ARBA00004651"/>
    </source>
</evidence>
<dbReference type="Pfam" id="PF00005">
    <property type="entry name" value="ABC_tran"/>
    <property type="match status" value="1"/>
</dbReference>
<keyword evidence="3" id="KW-1003">Cell membrane</keyword>
<dbReference type="FunFam" id="3.40.50.300:FF:000854">
    <property type="entry name" value="Multidrug ABC transporter ATP-binding protein"/>
    <property type="match status" value="1"/>
</dbReference>
<keyword evidence="4 9" id="KW-0812">Transmembrane</keyword>
<organism evidence="12 13">
    <name type="scientific">Clostridium botulinum</name>
    <dbReference type="NCBI Taxonomy" id="1491"/>
    <lineage>
        <taxon>Bacteria</taxon>
        <taxon>Bacillati</taxon>
        <taxon>Bacillota</taxon>
        <taxon>Clostridia</taxon>
        <taxon>Eubacteriales</taxon>
        <taxon>Clostridiaceae</taxon>
        <taxon>Clostridium</taxon>
    </lineage>
</organism>
<evidence type="ECO:0000256" key="6">
    <source>
        <dbReference type="ARBA" id="ARBA00022840"/>
    </source>
</evidence>
<keyword evidence="8 9" id="KW-0472">Membrane</keyword>
<feature type="domain" description="ABC transmembrane type-1" evidence="11">
    <location>
        <begin position="221"/>
        <end position="463"/>
    </location>
</feature>
<reference evidence="12 13" key="1">
    <citation type="submission" date="2019-02" db="EMBL/GenBank/DDBJ databases">
        <title>Genome sequencing of Clostridium botulinum clinical isolates.</title>
        <authorList>
            <person name="Brunt J."/>
            <person name="Van Vliet A.H.M."/>
            <person name="Stringer S.C."/>
            <person name="Grant K.A."/>
            <person name="Carter A.C."/>
            <person name="Peck M.W."/>
        </authorList>
    </citation>
    <scope>NUCLEOTIDE SEQUENCE [LARGE SCALE GENOMIC DNA]</scope>
    <source>
        <strain evidence="12 13">H113700579</strain>
    </source>
</reference>
<dbReference type="EMBL" id="SGKU01000003">
    <property type="protein sequence ID" value="NFA41330.1"/>
    <property type="molecule type" value="Genomic_DNA"/>
</dbReference>
<dbReference type="InterPro" id="IPR036640">
    <property type="entry name" value="ABC1_TM_sf"/>
</dbReference>
<dbReference type="InterPro" id="IPR017871">
    <property type="entry name" value="ABC_transporter-like_CS"/>
</dbReference>
<dbReference type="SUPFAM" id="SSF90123">
    <property type="entry name" value="ABC transporter transmembrane region"/>
    <property type="match status" value="1"/>
</dbReference>
<evidence type="ECO:0000256" key="7">
    <source>
        <dbReference type="ARBA" id="ARBA00022989"/>
    </source>
</evidence>
<dbReference type="PROSITE" id="PS50929">
    <property type="entry name" value="ABC_TM1F"/>
    <property type="match status" value="1"/>
</dbReference>
<dbReference type="PROSITE" id="PS00211">
    <property type="entry name" value="ABC_TRANSPORTER_1"/>
    <property type="match status" value="1"/>
</dbReference>
<dbReference type="GO" id="GO:0015421">
    <property type="term" value="F:ABC-type oligopeptide transporter activity"/>
    <property type="evidence" value="ECO:0007669"/>
    <property type="project" value="TreeGrafter"/>
</dbReference>
<dbReference type="GO" id="GO:0005524">
    <property type="term" value="F:ATP binding"/>
    <property type="evidence" value="ECO:0007669"/>
    <property type="project" value="UniProtKB-KW"/>
</dbReference>
<feature type="transmembrane region" description="Helical" evidence="9">
    <location>
        <begin position="290"/>
        <end position="314"/>
    </location>
</feature>
<dbReference type="Gene3D" id="1.20.1560.10">
    <property type="entry name" value="ABC transporter type 1, transmembrane domain"/>
    <property type="match status" value="1"/>
</dbReference>
<dbReference type="SUPFAM" id="SSF52540">
    <property type="entry name" value="P-loop containing nucleoside triphosphate hydrolases"/>
    <property type="match status" value="1"/>
</dbReference>
<evidence type="ECO:0000256" key="4">
    <source>
        <dbReference type="ARBA" id="ARBA00022692"/>
    </source>
</evidence>
<dbReference type="PANTHER" id="PTHR43394:SF1">
    <property type="entry name" value="ATP-BINDING CASSETTE SUB-FAMILY B MEMBER 10, MITOCHONDRIAL"/>
    <property type="match status" value="1"/>
</dbReference>
<protein>
    <submittedName>
        <fullName evidence="12">ABC transporter ATP-binding protein</fullName>
    </submittedName>
</protein>
<keyword evidence="6 12" id="KW-0067">ATP-binding</keyword>
<dbReference type="InterPro" id="IPR003439">
    <property type="entry name" value="ABC_transporter-like_ATP-bd"/>
</dbReference>
<evidence type="ECO:0000259" key="11">
    <source>
        <dbReference type="PROSITE" id="PS50929"/>
    </source>
</evidence>
<comment type="subcellular location">
    <subcellularLocation>
        <location evidence="1">Cell membrane</location>
        <topology evidence="1">Multi-pass membrane protein</topology>
    </subcellularLocation>
</comment>
<feature type="transmembrane region" description="Helical" evidence="9">
    <location>
        <begin position="320"/>
        <end position="342"/>
    </location>
</feature>
<evidence type="ECO:0000313" key="12">
    <source>
        <dbReference type="EMBL" id="NFA41330.1"/>
    </source>
</evidence>
<evidence type="ECO:0000256" key="5">
    <source>
        <dbReference type="ARBA" id="ARBA00022741"/>
    </source>
</evidence>
<name>A0A6M0SJP2_CLOBO</name>
<dbReference type="Gene3D" id="3.40.50.300">
    <property type="entry name" value="P-loop containing nucleotide triphosphate hydrolases"/>
    <property type="match status" value="1"/>
</dbReference>
<evidence type="ECO:0000256" key="2">
    <source>
        <dbReference type="ARBA" id="ARBA00022448"/>
    </source>
</evidence>
<evidence type="ECO:0000256" key="9">
    <source>
        <dbReference type="SAM" id="Phobius"/>
    </source>
</evidence>
<gene>
    <name evidence="12" type="ORF">EXM65_01750</name>
</gene>
<keyword evidence="5" id="KW-0547">Nucleotide-binding</keyword>
<sequence>MLKLLKHLKKSVWLILAILVLLVGQAVCDLTLPKYTSDIVNVGIQHGGVDKITPDVIRESEMERLSLFIEDKDYNEVLENYDLVNKGSTSEEEYPLLEEENLYVLKNIDKDKIEELNSIFGKPMVMVSNFESDSDKVKAMENQMISSFPPGVLKEDANIFDIFKIMPEEQFKEITSSMNEMFSKLDDSSIEQMAVSFVKNEYTKVGVNMDKYQTDYIFSSGAKMLGFALVSMIATILVTLIASRVAATFSRDLRSSVFKKVVGFTNKEFDDFSTASLITRCTNDIQQIQILTVMVLRFVLYAPILGIGGFIKVLNTNSTMSWVIGVAILSILSLVSVLFSIAMPKFKKLQKLVDKINLVAREILTGIPVIRAFSTEKHEEERFDKANKELTDVNLFVNKIMSCMMPAMMFIMNGIIVLIVWVGASKIENATMQVGDLMAFIQYTMQIIMAFLMLSMISIMISRAAVSAKRIAEVLDTEGLIKDPVSVKSFDNNKKGYVEFKNVNFRYPKAEEDVLSNINFTAKPGQTTAIIGSTGSGKTTLVNLIPRFFDTTEGEILVDGVDVRNVTQHDLRDKIGYVPQKGMLFSGTIESNIKYGAENAPKEVIMNAAKVAQATEFIEAKDDTYNSPISQGGNNVSGGQKQRLSIARAIAKQPEIYIFDDSFSALDYKTDTVLRKALNEQIKDGTILIVAQRISTVLNADKIIVLDEGKIVGKGTHKELLKSCEVYKQIALSQLSKEELENE</sequence>
<evidence type="ECO:0000313" key="13">
    <source>
        <dbReference type="Proteomes" id="UP000472355"/>
    </source>
</evidence>
<feature type="transmembrane region" description="Helical" evidence="9">
    <location>
        <begin position="224"/>
        <end position="247"/>
    </location>
</feature>
<dbReference type="GO" id="GO:0005886">
    <property type="term" value="C:plasma membrane"/>
    <property type="evidence" value="ECO:0007669"/>
    <property type="project" value="UniProtKB-SubCell"/>
</dbReference>
<dbReference type="Pfam" id="PF00664">
    <property type="entry name" value="ABC_membrane"/>
    <property type="match status" value="1"/>
</dbReference>
<dbReference type="AlphaFoldDB" id="A0A6M0SJP2"/>
<comment type="caution">
    <text evidence="12">The sequence shown here is derived from an EMBL/GenBank/DDBJ whole genome shotgun (WGS) entry which is preliminary data.</text>
</comment>
<dbReference type="InterPro" id="IPR011527">
    <property type="entry name" value="ABC1_TM_dom"/>
</dbReference>
<dbReference type="PANTHER" id="PTHR43394">
    <property type="entry name" value="ATP-DEPENDENT PERMEASE MDL1, MITOCHONDRIAL"/>
    <property type="match status" value="1"/>
</dbReference>
<dbReference type="InterPro" id="IPR027417">
    <property type="entry name" value="P-loop_NTPase"/>
</dbReference>